<name>A0ABU3T1B3_9ALTE</name>
<gene>
    <name evidence="2" type="primary">tolA</name>
    <name evidence="2" type="ORF">RS130_21160</name>
</gene>
<feature type="compositionally biased region" description="Low complexity" evidence="1">
    <location>
        <begin position="173"/>
        <end position="185"/>
    </location>
</feature>
<feature type="region of interest" description="Disordered" evidence="1">
    <location>
        <begin position="128"/>
        <end position="185"/>
    </location>
</feature>
<organism evidence="2 3">
    <name type="scientific">Paraglaciecola aquimarina</name>
    <dbReference type="NCBI Taxonomy" id="1235557"/>
    <lineage>
        <taxon>Bacteria</taxon>
        <taxon>Pseudomonadati</taxon>
        <taxon>Pseudomonadota</taxon>
        <taxon>Gammaproteobacteria</taxon>
        <taxon>Alteromonadales</taxon>
        <taxon>Alteromonadaceae</taxon>
        <taxon>Paraglaciecola</taxon>
    </lineage>
</organism>
<evidence type="ECO:0000313" key="2">
    <source>
        <dbReference type="EMBL" id="MDU0356065.1"/>
    </source>
</evidence>
<dbReference type="NCBIfam" id="TIGR02794">
    <property type="entry name" value="tolA_full"/>
    <property type="match status" value="1"/>
</dbReference>
<keyword evidence="3" id="KW-1185">Reference proteome</keyword>
<feature type="region of interest" description="Disordered" evidence="1">
    <location>
        <begin position="63"/>
        <end position="114"/>
    </location>
</feature>
<dbReference type="InterPro" id="IPR014161">
    <property type="entry name" value="Tol-Pal_TolA"/>
</dbReference>
<proteinExistence type="predicted"/>
<feature type="compositionally biased region" description="Basic and acidic residues" evidence="1">
    <location>
        <begin position="128"/>
        <end position="172"/>
    </location>
</feature>
<accession>A0ABU3T1B3</accession>
<dbReference type="Gene3D" id="3.30.1150.10">
    <property type="match status" value="1"/>
</dbReference>
<dbReference type="EMBL" id="JAWDIO010000002">
    <property type="protein sequence ID" value="MDU0356065.1"/>
    <property type="molecule type" value="Genomic_DNA"/>
</dbReference>
<protein>
    <submittedName>
        <fullName evidence="2">Cell envelope integrity protein TolA</fullName>
    </submittedName>
</protein>
<sequence>MSKFSTTLVISFSLHLLAIIVLIVSGKLSNAKPTPEYSNPQPIIEAVVIDRSAYEAQVKKVEDEKRQKRLNEERRVKELERKAAEAEAQKRKAEQQIRDKKKAEQAAAVAREKQKVAKAKAQKLEAERKRKELEKKKKEELAKKAKQKREREEKARKEAERKKREAEEKAKQDAALQEQLQAEQAARQQRRNKQVLTEVQKYQSLIKQTIQRNLIVDDAMKGKSCRLNIRLASNGLVTQVKELSGNAILCRAARAAVFKADTLPVSKEPDVYQKLRDINLTVEPEL</sequence>
<dbReference type="Proteomes" id="UP001247805">
    <property type="component" value="Unassembled WGS sequence"/>
</dbReference>
<dbReference type="RefSeq" id="WP_316027573.1">
    <property type="nucleotide sequence ID" value="NZ_JAWDIO010000002.1"/>
</dbReference>
<evidence type="ECO:0000256" key="1">
    <source>
        <dbReference type="SAM" id="MobiDB-lite"/>
    </source>
</evidence>
<dbReference type="SUPFAM" id="SSF74653">
    <property type="entry name" value="TolA/TonB C-terminal domain"/>
    <property type="match status" value="1"/>
</dbReference>
<evidence type="ECO:0000313" key="3">
    <source>
        <dbReference type="Proteomes" id="UP001247805"/>
    </source>
</evidence>
<comment type="caution">
    <text evidence="2">The sequence shown here is derived from an EMBL/GenBank/DDBJ whole genome shotgun (WGS) entry which is preliminary data.</text>
</comment>
<dbReference type="Pfam" id="PF06519">
    <property type="entry name" value="TolA"/>
    <property type="match status" value="1"/>
</dbReference>
<reference evidence="2 3" key="1">
    <citation type="submission" date="2023-10" db="EMBL/GenBank/DDBJ databases">
        <title>Glaciecola aquimarina strain GGW-M5 nov., isolated from a coastal seawater.</title>
        <authorList>
            <person name="Bayburt H."/>
            <person name="Kim J.M."/>
            <person name="Choi B.J."/>
            <person name="Jeon C.O."/>
        </authorList>
    </citation>
    <scope>NUCLEOTIDE SEQUENCE [LARGE SCALE GENOMIC DNA]</scope>
    <source>
        <strain evidence="2 3">KCTC 32108</strain>
    </source>
</reference>